<feature type="transmembrane region" description="Helical" evidence="1">
    <location>
        <begin position="110"/>
        <end position="135"/>
    </location>
</feature>
<reference evidence="2" key="1">
    <citation type="submission" date="2023-08" db="EMBL/GenBank/DDBJ databases">
        <authorList>
            <person name="Chen Y."/>
            <person name="Shah S."/>
            <person name="Dougan E. K."/>
            <person name="Thang M."/>
            <person name="Chan C."/>
        </authorList>
    </citation>
    <scope>NUCLEOTIDE SEQUENCE</scope>
</reference>
<feature type="transmembrane region" description="Helical" evidence="1">
    <location>
        <begin position="297"/>
        <end position="314"/>
    </location>
</feature>
<feature type="transmembrane region" description="Helical" evidence="1">
    <location>
        <begin position="381"/>
        <end position="405"/>
    </location>
</feature>
<feature type="transmembrane region" description="Helical" evidence="1">
    <location>
        <begin position="534"/>
        <end position="552"/>
    </location>
</feature>
<keyword evidence="1" id="KW-0812">Transmembrane</keyword>
<feature type="transmembrane region" description="Helical" evidence="1">
    <location>
        <begin position="264"/>
        <end position="285"/>
    </location>
</feature>
<keyword evidence="3" id="KW-1185">Reference proteome</keyword>
<name>A0AA36MJC2_9DINO</name>
<dbReference type="AlphaFoldDB" id="A0AA36MJC2"/>
<feature type="transmembrane region" description="Helical" evidence="1">
    <location>
        <begin position="326"/>
        <end position="348"/>
    </location>
</feature>
<keyword evidence="1" id="KW-0472">Membrane</keyword>
<dbReference type="Proteomes" id="UP001178507">
    <property type="component" value="Unassembled WGS sequence"/>
</dbReference>
<evidence type="ECO:0000313" key="2">
    <source>
        <dbReference type="EMBL" id="CAJ1370425.1"/>
    </source>
</evidence>
<dbReference type="EMBL" id="CAUJNA010000015">
    <property type="protein sequence ID" value="CAJ1370425.1"/>
    <property type="molecule type" value="Genomic_DNA"/>
</dbReference>
<keyword evidence="1" id="KW-1133">Transmembrane helix</keyword>
<organism evidence="2 3">
    <name type="scientific">Effrenium voratum</name>
    <dbReference type="NCBI Taxonomy" id="2562239"/>
    <lineage>
        <taxon>Eukaryota</taxon>
        <taxon>Sar</taxon>
        <taxon>Alveolata</taxon>
        <taxon>Dinophyceae</taxon>
        <taxon>Suessiales</taxon>
        <taxon>Symbiodiniaceae</taxon>
        <taxon>Effrenium</taxon>
    </lineage>
</organism>
<protein>
    <submittedName>
        <fullName evidence="2">Uncharacterized protein</fullName>
    </submittedName>
</protein>
<accession>A0AA36MJC2</accession>
<comment type="caution">
    <text evidence="2">The sequence shown here is derived from an EMBL/GenBank/DDBJ whole genome shotgun (WGS) entry which is preliminary data.</text>
</comment>
<sequence length="575" mass="63503">MYIASSPGPERFLRSISFVPASDMEAQQSLKLAVRGVVCASAAVFSILALPDAGLEELYLREGAVPDPRLLELPLCRLNPELCAGKTKLQQQQLAAASRMHGSILHVGGAGLAACCVASLLLGLVLQFWVLGLGAASREPLETRFEAPGGRLSWRWWWFFPCEFSYPTMSMKLWVFALLWAHCHVLMAPRPGVLSTPELVELVARPTPWKYPMLCNKWLLPNLTEKTASGWMEFLSQLRLGMVLSWLGFILLPSSGKDGCLPVFLRAFSGLLYGCGALVYAYLGIITYTYNQKHSEYGTILFALASTAAVPFLETNPLAGAWLRKFLVMCSIIPIYLFAGVCKVRYLGVPTLVTGEWLLDAVTHQAHGFSWLPSLNRYLSMSPWICMFMSWATLVFELILPAIVVATMGPSLHSGSAIRLLYFLGTAMFHVQVFFQLGPNWVVQLLLLLLASDPLAWIKGKPPRPTVSASLKKAPCFGDHLRGVLGFLTLAAWFATQFWSDLDHLLFQFPWAANHEPLLPVPEMDMFSPAGAASSYKTSFAVVVLLVMLLLAKIGSDVQSYQLIVRERTQDIGPA</sequence>
<evidence type="ECO:0000313" key="3">
    <source>
        <dbReference type="Proteomes" id="UP001178507"/>
    </source>
</evidence>
<feature type="transmembrane region" description="Helical" evidence="1">
    <location>
        <begin position="481"/>
        <end position="500"/>
    </location>
</feature>
<gene>
    <name evidence="2" type="ORF">EVOR1521_LOCUS993</name>
</gene>
<evidence type="ECO:0000256" key="1">
    <source>
        <dbReference type="SAM" id="Phobius"/>
    </source>
</evidence>
<proteinExistence type="predicted"/>
<feature type="transmembrane region" description="Helical" evidence="1">
    <location>
        <begin position="234"/>
        <end position="252"/>
    </location>
</feature>